<dbReference type="RefSeq" id="WP_015802308.1">
    <property type="nucleotide sequence ID" value="NC_013093.1"/>
</dbReference>
<dbReference type="Proteomes" id="UP000002213">
    <property type="component" value="Chromosome"/>
</dbReference>
<evidence type="ECO:0000259" key="2">
    <source>
        <dbReference type="Pfam" id="PF04313"/>
    </source>
</evidence>
<dbReference type="GO" id="GO:0009035">
    <property type="term" value="F:type I site-specific deoxyribonuclease activity"/>
    <property type="evidence" value="ECO:0007669"/>
    <property type="project" value="UniProtKB-EC"/>
</dbReference>
<dbReference type="KEGG" id="ami:Amir_3528"/>
<dbReference type="Pfam" id="PF04313">
    <property type="entry name" value="HSDR_N"/>
    <property type="match status" value="1"/>
</dbReference>
<dbReference type="GO" id="GO:0005524">
    <property type="term" value="F:ATP binding"/>
    <property type="evidence" value="ECO:0007669"/>
    <property type="project" value="UniProtKB-KW"/>
</dbReference>
<dbReference type="HOGENOM" id="CLU_045501_0_0_11"/>
<dbReference type="OrthoDB" id="9148007at2"/>
<gene>
    <name evidence="3" type="ordered locus">Amir_3528</name>
</gene>
<dbReference type="InterPro" id="IPR017035">
    <property type="entry name" value="UCP035009_HsdR_All3000-type"/>
</dbReference>
<dbReference type="EMBL" id="CP001630">
    <property type="protein sequence ID" value="ACU37420.1"/>
    <property type="molecule type" value="Genomic_DNA"/>
</dbReference>
<feature type="region of interest" description="Disordered" evidence="1">
    <location>
        <begin position="247"/>
        <end position="268"/>
    </location>
</feature>
<evidence type="ECO:0000256" key="1">
    <source>
        <dbReference type="SAM" id="MobiDB-lite"/>
    </source>
</evidence>
<sequence>MDIAERAQALAMKIRKFKAGIETEEATKNAFVMPFISTVLGYDVFNPAEVIPEFTADVGVKKGEKIDYAIVHDGQVQVLLEAKKVNDPLRLEHASQLFRYFAATNARIAILTNGEVYQFYTDLDAPNRMDAKPFLVMDFSDVDEALLPELAKLTKEAFDLDSVISAAGELKYIGQLKRVLAAQFKEPEDDWVKFLATRVYEGSFTQRVREQFAPLVDKACRQFLNDQVNDRLKNALGGGSYVRGVGAPQVEESEPAPVETPPAGVEERGGDVVTTEEEVEGFRIVRAIVCGSVPATRVYARDTKTYFGVLLDDNNRRPIARLWFNRSKKYLGVFDEQKVETRVAIERVEDIYLHAEQLRLTVNRYLGAPAEPPAA</sequence>
<dbReference type="PIRSF" id="PIRSF035009">
    <property type="entry name" value="UCP035009_HSDR_N"/>
    <property type="match status" value="1"/>
</dbReference>
<dbReference type="AlphaFoldDB" id="C6WAV1"/>
<evidence type="ECO:0000313" key="4">
    <source>
        <dbReference type="Proteomes" id="UP000002213"/>
    </source>
</evidence>
<dbReference type="GO" id="GO:0009307">
    <property type="term" value="P:DNA restriction-modification system"/>
    <property type="evidence" value="ECO:0007669"/>
    <property type="project" value="UniProtKB-KW"/>
</dbReference>
<feature type="domain" description="Restriction endonuclease type I HsdR N-terminal" evidence="2">
    <location>
        <begin position="62"/>
        <end position="128"/>
    </location>
</feature>
<organism evidence="3 4">
    <name type="scientific">Actinosynnema mirum (strain ATCC 29888 / DSM 43827 / JCM 3225 / NBRC 14064 / NCIMB 13271 / NRRL B-12336 / IMRU 3971 / 101)</name>
    <dbReference type="NCBI Taxonomy" id="446462"/>
    <lineage>
        <taxon>Bacteria</taxon>
        <taxon>Bacillati</taxon>
        <taxon>Actinomycetota</taxon>
        <taxon>Actinomycetes</taxon>
        <taxon>Pseudonocardiales</taxon>
        <taxon>Pseudonocardiaceae</taxon>
        <taxon>Actinosynnema</taxon>
    </lineage>
</organism>
<proteinExistence type="predicted"/>
<name>C6WAV1_ACTMD</name>
<accession>C6WAV1</accession>
<evidence type="ECO:0000313" key="3">
    <source>
        <dbReference type="EMBL" id="ACU37420.1"/>
    </source>
</evidence>
<dbReference type="InterPro" id="IPR007409">
    <property type="entry name" value="Restrct_endonuc_type1_HsdR_N"/>
</dbReference>
<reference evidence="3 4" key="1">
    <citation type="journal article" date="2009" name="Stand. Genomic Sci.">
        <title>Complete genome sequence of Actinosynnema mirum type strain (101).</title>
        <authorList>
            <person name="Land M."/>
            <person name="Lapidus A."/>
            <person name="Mayilraj S."/>
            <person name="Chen F."/>
            <person name="Copeland A."/>
            <person name="Del Rio T.G."/>
            <person name="Nolan M."/>
            <person name="Lucas S."/>
            <person name="Tice H."/>
            <person name="Cheng J.F."/>
            <person name="Chertkov O."/>
            <person name="Bruce D."/>
            <person name="Goodwin L."/>
            <person name="Pitluck S."/>
            <person name="Rohde M."/>
            <person name="Goker M."/>
            <person name="Pati A."/>
            <person name="Ivanova N."/>
            <person name="Mavromatis K."/>
            <person name="Chen A."/>
            <person name="Palaniappan K."/>
            <person name="Hauser L."/>
            <person name="Chang Y.J."/>
            <person name="Jeffries C.C."/>
            <person name="Brettin T."/>
            <person name="Detter J.C."/>
            <person name="Han C."/>
            <person name="Chain P."/>
            <person name="Tindall B.J."/>
            <person name="Bristow J."/>
            <person name="Eisen J.A."/>
            <person name="Markowitz V."/>
            <person name="Hugenholtz P."/>
            <person name="Kyrpides N.C."/>
            <person name="Klenk H.P."/>
        </authorList>
    </citation>
    <scope>NUCLEOTIDE SEQUENCE [LARGE SCALE GENOMIC DNA]</scope>
    <source>
        <strain evidence="4">ATCC 29888 / DSM 43827 / JCM 3225 / NBRC 14064 / NCIMB 13271 / NRRL B-12336 / IMRU 3971 / 101</strain>
    </source>
</reference>
<protein>
    <recommendedName>
        <fullName evidence="2">Restriction endonuclease type I HsdR N-terminal domain-containing protein</fullName>
    </recommendedName>
</protein>
<dbReference type="GO" id="GO:0003677">
    <property type="term" value="F:DNA binding"/>
    <property type="evidence" value="ECO:0007669"/>
    <property type="project" value="UniProtKB-KW"/>
</dbReference>
<keyword evidence="4" id="KW-1185">Reference proteome</keyword>
<dbReference type="eggNOG" id="COG4748">
    <property type="taxonomic scope" value="Bacteria"/>
</dbReference>